<keyword evidence="3" id="KW-1185">Reference proteome</keyword>
<organism evidence="2 3">
    <name type="scientific">Virgibacillus siamensis</name>
    <dbReference type="NCBI Taxonomy" id="480071"/>
    <lineage>
        <taxon>Bacteria</taxon>
        <taxon>Bacillati</taxon>
        <taxon>Bacillota</taxon>
        <taxon>Bacilli</taxon>
        <taxon>Bacillales</taxon>
        <taxon>Bacillaceae</taxon>
        <taxon>Virgibacillus</taxon>
    </lineage>
</organism>
<dbReference type="InterPro" id="IPR005031">
    <property type="entry name" value="COQ10_START"/>
</dbReference>
<comment type="caution">
    <text evidence="2">The sequence shown here is derived from an EMBL/GenBank/DDBJ whole genome shotgun (WGS) entry which is preliminary data.</text>
</comment>
<dbReference type="InterPro" id="IPR023393">
    <property type="entry name" value="START-like_dom_sf"/>
</dbReference>
<dbReference type="CDD" id="cd07820">
    <property type="entry name" value="SRPBCC_3"/>
    <property type="match status" value="1"/>
</dbReference>
<evidence type="ECO:0000313" key="2">
    <source>
        <dbReference type="EMBL" id="GAA0599151.1"/>
    </source>
</evidence>
<accession>A0ABN1FW99</accession>
<dbReference type="EMBL" id="BAAADS010000009">
    <property type="protein sequence ID" value="GAA0599151.1"/>
    <property type="molecule type" value="Genomic_DNA"/>
</dbReference>
<dbReference type="Pfam" id="PF03364">
    <property type="entry name" value="Polyketide_cyc"/>
    <property type="match status" value="1"/>
</dbReference>
<dbReference type="Proteomes" id="UP001500866">
    <property type="component" value="Unassembled WGS sequence"/>
</dbReference>
<protein>
    <submittedName>
        <fullName evidence="2">SRPBCC family protein</fullName>
    </submittedName>
</protein>
<dbReference type="Gene3D" id="3.30.530.20">
    <property type="match status" value="1"/>
</dbReference>
<proteinExistence type="predicted"/>
<name>A0ABN1FW99_9BACI</name>
<evidence type="ECO:0000259" key="1">
    <source>
        <dbReference type="Pfam" id="PF03364"/>
    </source>
</evidence>
<feature type="domain" description="Coenzyme Q-binding protein COQ10 START" evidence="1">
    <location>
        <begin position="13"/>
        <end position="120"/>
    </location>
</feature>
<reference evidence="2 3" key="1">
    <citation type="journal article" date="2019" name="Int. J. Syst. Evol. Microbiol.">
        <title>The Global Catalogue of Microorganisms (GCM) 10K type strain sequencing project: providing services to taxonomists for standard genome sequencing and annotation.</title>
        <authorList>
            <consortium name="The Broad Institute Genomics Platform"/>
            <consortium name="The Broad Institute Genome Sequencing Center for Infectious Disease"/>
            <person name="Wu L."/>
            <person name="Ma J."/>
        </authorList>
    </citation>
    <scope>NUCLEOTIDE SEQUENCE [LARGE SCALE GENOMIC DNA]</scope>
    <source>
        <strain evidence="2 3">JCM 15395</strain>
    </source>
</reference>
<dbReference type="RefSeq" id="WP_343811593.1">
    <property type="nucleotide sequence ID" value="NZ_BAAADS010000009.1"/>
</dbReference>
<gene>
    <name evidence="2" type="ORF">GCM10009001_14280</name>
</gene>
<evidence type="ECO:0000313" key="3">
    <source>
        <dbReference type="Proteomes" id="UP001500866"/>
    </source>
</evidence>
<sequence>MKVYQLRTKQQLPISLQEAWDFFSDPGKLPELTPPWMQFQVESEPDGKMYPGMIATYRVKPILGIRLSWVTEITHTQEQVYFVDEQRFGPYRFWHHEHHFTATDNGVEMADIIHYALPLGILGQLMHKINIEKKLQNIFQFRYHTLEERFGAIGKRSI</sequence>
<dbReference type="SUPFAM" id="SSF55961">
    <property type="entry name" value="Bet v1-like"/>
    <property type="match status" value="1"/>
</dbReference>